<dbReference type="InterPro" id="IPR054342">
    <property type="entry name" value="TY-Chap_C"/>
</dbReference>
<evidence type="ECO:0000259" key="1">
    <source>
        <dbReference type="Pfam" id="PF22554"/>
    </source>
</evidence>
<dbReference type="AlphaFoldDB" id="L7LDM4"/>
<comment type="caution">
    <text evidence="2">The sequence shown here is derived from an EMBL/GenBank/DDBJ whole genome shotgun (WGS) entry which is preliminary data.</text>
</comment>
<evidence type="ECO:0000313" key="3">
    <source>
        <dbReference type="Proteomes" id="UP000035083"/>
    </source>
</evidence>
<protein>
    <recommendedName>
        <fullName evidence="1">TY-Chap C-terminal domain-containing protein</fullName>
    </recommendedName>
</protein>
<evidence type="ECO:0000313" key="2">
    <source>
        <dbReference type="EMBL" id="GAC59235.1"/>
    </source>
</evidence>
<accession>L7LDM4</accession>
<dbReference type="eggNOG" id="ENOG5031VXZ">
    <property type="taxonomic scope" value="Bacteria"/>
</dbReference>
<sequence length="91" mass="10253">MGMSYRRELERMTTLSSQDIDDACGGSRIPALINHCVDELLELTELADEALTEERIEEHVLYVQEVSAWRETAQLLRLMAADRTVRSTGAA</sequence>
<proteinExistence type="predicted"/>
<name>L7LDM4_9ACTN</name>
<dbReference type="Proteomes" id="UP000035083">
    <property type="component" value="Unassembled WGS sequence"/>
</dbReference>
<organism evidence="2 3">
    <name type="scientific">Gordonia sihwensis NBRC 108236</name>
    <dbReference type="NCBI Taxonomy" id="1223544"/>
    <lineage>
        <taxon>Bacteria</taxon>
        <taxon>Bacillati</taxon>
        <taxon>Actinomycetota</taxon>
        <taxon>Actinomycetes</taxon>
        <taxon>Mycobacteriales</taxon>
        <taxon>Gordoniaceae</taxon>
        <taxon>Gordonia</taxon>
    </lineage>
</organism>
<dbReference type="EMBL" id="BANU01000001">
    <property type="protein sequence ID" value="GAC59235.1"/>
    <property type="molecule type" value="Genomic_DNA"/>
</dbReference>
<gene>
    <name evidence="2" type="ORF">GSI01S_01_01990</name>
</gene>
<keyword evidence="3" id="KW-1185">Reference proteome</keyword>
<dbReference type="Pfam" id="PF22554">
    <property type="entry name" value="Chap-C"/>
    <property type="match status" value="1"/>
</dbReference>
<reference evidence="2 3" key="1">
    <citation type="submission" date="2012-12" db="EMBL/GenBank/DDBJ databases">
        <title>Whole genome shotgun sequence of Gordonia sihwensis NBRC 108236.</title>
        <authorList>
            <person name="Yoshida I."/>
            <person name="Hosoyama A."/>
            <person name="Tsuchikane K."/>
            <person name="Ando Y."/>
            <person name="Baba S."/>
            <person name="Ohji S."/>
            <person name="Hamada M."/>
            <person name="Tamura T."/>
            <person name="Yamazoe A."/>
            <person name="Yamazaki S."/>
            <person name="Fujita N."/>
        </authorList>
    </citation>
    <scope>NUCLEOTIDE SEQUENCE [LARGE SCALE GENOMIC DNA]</scope>
    <source>
        <strain evidence="2 3">NBRC 108236</strain>
    </source>
</reference>
<feature type="domain" description="TY-Chap C-terminal" evidence="1">
    <location>
        <begin position="4"/>
        <end position="79"/>
    </location>
</feature>